<dbReference type="EMBL" id="JAMZMK010007882">
    <property type="protein sequence ID" value="KAI7742861.1"/>
    <property type="molecule type" value="Genomic_DNA"/>
</dbReference>
<evidence type="ECO:0000256" key="2">
    <source>
        <dbReference type="ARBA" id="ARBA00023015"/>
    </source>
</evidence>
<evidence type="ECO:0000256" key="3">
    <source>
        <dbReference type="ARBA" id="ARBA00023125"/>
    </source>
</evidence>
<dbReference type="InterPro" id="IPR001739">
    <property type="entry name" value="Methyl_CpG_DNA-bd"/>
</dbReference>
<keyword evidence="9" id="KW-1185">Reference proteome</keyword>
<dbReference type="Pfam" id="PF02178">
    <property type="entry name" value="AT_hook"/>
    <property type="match status" value="2"/>
</dbReference>
<sequence>MATTTTTTAVDPDPSLRPNSIPTIDLRLLSQSDLHSLSNSSSSHLHRCDDVVIPKIDRSVFNESAGSRKQTYSRLRLAPPSISSSPSPSPSIHRRMPRIRPSHTQTPLVLTDHDHADNSLIITAFNQLFNLDSNHLHSNSPLQSLNPTLPDLLISPVQSLNPESPVSLMNPEAPAQLSNPQVPDLLNTEASHLLDPGPPESLDTEAPELLDTEAPELLNTEAPAELVNTEAPAEILNTAMKRKRGRPRKNEHAVVVRAPEPKRMRHSTVKKEVVYDDDKDREIVNSRGVKVNLLDLGRLEDPYGEEIRRRTQGLSTADELLGFLRGLNGQWGTTRKKRRVVDASDFGDALPKGWRLSLCIKRKEGRVWVYCRRYISPSGRQFESCKDISMHLLSLLGEENMDEPNHTHSNNRDELLNTDAVVELLNPESPAELLNTEAPELLNTQASELLDPGASELLDTEPPELLDKKAPELLSPEAPELLNTAMKRKRGRPRKNENAVVVCASAEKRMHQSTVKKVVVYDDDRDREVVNSKGVKVNLMDLGRLEDPYGEEIRRRTEDTKAYEGITNVTSPGGRQFESCKDISTYLLSLLGEENMDIPNYTHSNNGDDSALKGSSGNHELNRDSAYVIMAAANLYAQEDLERNSNIHNPPTSPKSLPTDCETHTYGIVPPIDSHVDETFHEINQYNGHIGTHVTDENKTAERTVDFEMVSAEADHKISFVTESNMIDEVVHDLDMNEDVLVEESGDGIGSKCSNDNNVPETDKAPDVSISVSVSQPECDRDQDIVGRSNDQDSGSEDRVQSSSICEEKGFEANINDAHVYSSFDMLTTEKGKAVYNKSSNGQDAVSETRAHTSSICEEKGYRENVNDMHMSTSFDEFTSEKGKVVNNESSSGVFHGITYGQDAVSEARSQTKGFRENINETRISSPYEALTSETGKVVNKDPSSVVFHGIAYGQDADAEARAKTKDFPQNINDTHISSPYGRTWGDFKSDDFRNSEGKKFMMGSGSNEMWKTAQGNHPQSGLETTQGNHLQSGLVNSHAQIQSPNFHSFDIMSQKAQDGIFRQAERYNPSRAEPVEFRFLNDRSEHNPHALQSGSRAFPYNYNTGIEQGFDSTFWMGKNAMMPNMSGRNCWNFWASQHVVAWSAFRPLFSGQVNMLQHSQQEFWH</sequence>
<dbReference type="SMART" id="SM00384">
    <property type="entry name" value="AT_hook"/>
    <property type="match status" value="2"/>
</dbReference>
<keyword evidence="2" id="KW-0805">Transcription regulation</keyword>
<comment type="caution">
    <text evidence="8">The sequence shown here is derived from an EMBL/GenBank/DDBJ whole genome shotgun (WGS) entry which is preliminary data.</text>
</comment>
<evidence type="ECO:0000256" key="4">
    <source>
        <dbReference type="ARBA" id="ARBA00023163"/>
    </source>
</evidence>
<evidence type="ECO:0000259" key="7">
    <source>
        <dbReference type="PROSITE" id="PS50982"/>
    </source>
</evidence>
<feature type="region of interest" description="Disordered" evidence="6">
    <location>
        <begin position="745"/>
        <end position="804"/>
    </location>
</feature>
<name>A0AAD5CJ65_AMBAR</name>
<dbReference type="SUPFAM" id="SSF54171">
    <property type="entry name" value="DNA-binding domain"/>
    <property type="match status" value="1"/>
</dbReference>
<proteinExistence type="predicted"/>
<dbReference type="PANTHER" id="PTHR37701:SF20">
    <property type="entry name" value="ZINC FINGER, C2H2-LIKE, DNA-BINDING DOMAIN PROTEIN-RELATED"/>
    <property type="match status" value="1"/>
</dbReference>
<dbReference type="GO" id="GO:0003677">
    <property type="term" value="F:DNA binding"/>
    <property type="evidence" value="ECO:0007669"/>
    <property type="project" value="UniProtKB-KW"/>
</dbReference>
<feature type="non-terminal residue" evidence="8">
    <location>
        <position position="1166"/>
    </location>
</feature>
<dbReference type="Gene3D" id="3.30.890.10">
    <property type="entry name" value="Methyl-cpg-binding Protein 2, Chain A"/>
    <property type="match status" value="1"/>
</dbReference>
<reference evidence="8" key="1">
    <citation type="submission" date="2022-06" db="EMBL/GenBank/DDBJ databases">
        <title>Uncovering the hologenomic basis of an extraordinary plant invasion.</title>
        <authorList>
            <person name="Bieker V.C."/>
            <person name="Martin M.D."/>
            <person name="Gilbert T."/>
            <person name="Hodgins K."/>
            <person name="Battlay P."/>
            <person name="Petersen B."/>
            <person name="Wilson J."/>
        </authorList>
    </citation>
    <scope>NUCLEOTIDE SEQUENCE</scope>
    <source>
        <strain evidence="8">AA19_3_7</strain>
        <tissue evidence="8">Leaf</tissue>
    </source>
</reference>
<accession>A0AAD5CJ65</accession>
<feature type="domain" description="MBD" evidence="7">
    <location>
        <begin position="340"/>
        <end position="413"/>
    </location>
</feature>
<feature type="compositionally biased region" description="Low complexity" evidence="6">
    <location>
        <begin position="73"/>
        <end position="86"/>
    </location>
</feature>
<protein>
    <recommendedName>
        <fullName evidence="7">MBD domain-containing protein</fullName>
    </recommendedName>
</protein>
<dbReference type="InterPro" id="IPR037472">
    <property type="entry name" value="MBD8"/>
</dbReference>
<dbReference type="GO" id="GO:0005634">
    <property type="term" value="C:nucleus"/>
    <property type="evidence" value="ECO:0007669"/>
    <property type="project" value="UniProtKB-SubCell"/>
</dbReference>
<dbReference type="InterPro" id="IPR017956">
    <property type="entry name" value="AT_hook_DNA-bd_motif"/>
</dbReference>
<evidence type="ECO:0000313" key="9">
    <source>
        <dbReference type="Proteomes" id="UP001206925"/>
    </source>
</evidence>
<gene>
    <name evidence="8" type="ORF">M8C21_027874</name>
</gene>
<evidence type="ECO:0000256" key="1">
    <source>
        <dbReference type="ARBA" id="ARBA00004123"/>
    </source>
</evidence>
<dbReference type="PANTHER" id="PTHR37701">
    <property type="entry name" value="METHYL-CPG-BINDING DOMAIN-CONTAINING PROTEIN 8"/>
    <property type="match status" value="1"/>
</dbReference>
<dbReference type="InterPro" id="IPR016177">
    <property type="entry name" value="DNA-bd_dom_sf"/>
</dbReference>
<feature type="region of interest" description="Disordered" evidence="6">
    <location>
        <begin position="64"/>
        <end position="97"/>
    </location>
</feature>
<evidence type="ECO:0000256" key="6">
    <source>
        <dbReference type="SAM" id="MobiDB-lite"/>
    </source>
</evidence>
<dbReference type="PROSITE" id="PS50982">
    <property type="entry name" value="MBD"/>
    <property type="match status" value="1"/>
</dbReference>
<evidence type="ECO:0000256" key="5">
    <source>
        <dbReference type="ARBA" id="ARBA00023242"/>
    </source>
</evidence>
<comment type="subcellular location">
    <subcellularLocation>
        <location evidence="1">Nucleus</location>
    </subcellularLocation>
</comment>
<keyword evidence="3" id="KW-0238">DNA-binding</keyword>
<keyword evidence="5" id="KW-0539">Nucleus</keyword>
<keyword evidence="4" id="KW-0804">Transcription</keyword>
<dbReference type="Proteomes" id="UP001206925">
    <property type="component" value="Unassembled WGS sequence"/>
</dbReference>
<organism evidence="8 9">
    <name type="scientific">Ambrosia artemisiifolia</name>
    <name type="common">Common ragweed</name>
    <dbReference type="NCBI Taxonomy" id="4212"/>
    <lineage>
        <taxon>Eukaryota</taxon>
        <taxon>Viridiplantae</taxon>
        <taxon>Streptophyta</taxon>
        <taxon>Embryophyta</taxon>
        <taxon>Tracheophyta</taxon>
        <taxon>Spermatophyta</taxon>
        <taxon>Magnoliopsida</taxon>
        <taxon>eudicotyledons</taxon>
        <taxon>Gunneridae</taxon>
        <taxon>Pentapetalae</taxon>
        <taxon>asterids</taxon>
        <taxon>campanulids</taxon>
        <taxon>Asterales</taxon>
        <taxon>Asteraceae</taxon>
        <taxon>Asteroideae</taxon>
        <taxon>Heliantheae alliance</taxon>
        <taxon>Heliantheae</taxon>
        <taxon>Ambrosia</taxon>
    </lineage>
</organism>
<dbReference type="AlphaFoldDB" id="A0AAD5CJ65"/>
<evidence type="ECO:0000313" key="8">
    <source>
        <dbReference type="EMBL" id="KAI7742861.1"/>
    </source>
</evidence>